<evidence type="ECO:0000313" key="2">
    <source>
        <dbReference type="Proteomes" id="UP000198242"/>
    </source>
</evidence>
<organism evidence="1 2">
    <name type="scientific">Micromonospora viridifaciens</name>
    <dbReference type="NCBI Taxonomy" id="1881"/>
    <lineage>
        <taxon>Bacteria</taxon>
        <taxon>Bacillati</taxon>
        <taxon>Actinomycetota</taxon>
        <taxon>Actinomycetes</taxon>
        <taxon>Micromonosporales</taxon>
        <taxon>Micromonosporaceae</taxon>
        <taxon>Micromonospora</taxon>
    </lineage>
</organism>
<protein>
    <submittedName>
        <fullName evidence="1">SEC-C motif-containing protein</fullName>
    </submittedName>
</protein>
<dbReference type="Gene3D" id="3.10.450.50">
    <property type="match status" value="1"/>
</dbReference>
<dbReference type="SUPFAM" id="SSF103642">
    <property type="entry name" value="Sec-C motif"/>
    <property type="match status" value="1"/>
</dbReference>
<dbReference type="RefSeq" id="WP_157744661.1">
    <property type="nucleotide sequence ID" value="NZ_LT607411.1"/>
</dbReference>
<keyword evidence="2" id="KW-1185">Reference proteome</keyword>
<accession>A0A1C4ZMJ0</accession>
<dbReference type="EMBL" id="LT607411">
    <property type="protein sequence ID" value="SCF34317.1"/>
    <property type="molecule type" value="Genomic_DNA"/>
</dbReference>
<dbReference type="AlphaFoldDB" id="A0A1C4ZMJ0"/>
<dbReference type="Proteomes" id="UP000198242">
    <property type="component" value="Chromosome I"/>
</dbReference>
<dbReference type="InterPro" id="IPR011990">
    <property type="entry name" value="TPR-like_helical_dom_sf"/>
</dbReference>
<name>A0A1C4ZMJ0_MICVI</name>
<dbReference type="InterPro" id="IPR004027">
    <property type="entry name" value="SEC_C_motif"/>
</dbReference>
<sequence length="307" mass="33939">MSTSAIDEAAAIEAEADQYPDERGEILLEAAEAWRRAGRAERADALLGRLIADGGEDGCDAMVQLAEAHLARGMVDEAHEMLQRLARDASTHDGHCTLIAELLTERGDLQGALRWYDRAVARLSPEDLEELKGPDGWMQMPSVMVRGRRAVRQRLELAPDATDELVPPAPLGQQVVDADDVRDAVASGRTPRQVRMLVFQRAERAEARRRWPQEYDVTDDEHYRAAEHRWRELADSGVPAIRVVPATVDGLCEFAERIGESPLDPAVKARYAQAVEEGDIIAWPPPRNAPCWCGSTAKYKKCCGRAG</sequence>
<dbReference type="OrthoDB" id="3343588at2"/>
<dbReference type="Gene3D" id="1.25.40.10">
    <property type="entry name" value="Tetratricopeptide repeat domain"/>
    <property type="match status" value="1"/>
</dbReference>
<dbReference type="SUPFAM" id="SSF48452">
    <property type="entry name" value="TPR-like"/>
    <property type="match status" value="1"/>
</dbReference>
<proteinExistence type="predicted"/>
<reference evidence="2" key="1">
    <citation type="submission" date="2016-06" db="EMBL/GenBank/DDBJ databases">
        <authorList>
            <person name="Varghese N."/>
            <person name="Submissions Spin"/>
        </authorList>
    </citation>
    <scope>NUCLEOTIDE SEQUENCE [LARGE SCALE GENOMIC DNA]</scope>
    <source>
        <strain evidence="2">DSM 43909</strain>
    </source>
</reference>
<gene>
    <name evidence="1" type="ORF">GA0074695_5837</name>
</gene>
<dbReference type="Pfam" id="PF02810">
    <property type="entry name" value="SEC-C"/>
    <property type="match status" value="1"/>
</dbReference>
<evidence type="ECO:0000313" key="1">
    <source>
        <dbReference type="EMBL" id="SCF34317.1"/>
    </source>
</evidence>